<evidence type="ECO:0000313" key="2">
    <source>
        <dbReference type="Proteomes" id="UP000318126"/>
    </source>
</evidence>
<accession>A0A553JPJ1</accession>
<keyword evidence="2" id="KW-1185">Reference proteome</keyword>
<dbReference type="OrthoDB" id="6398247at2"/>
<protein>
    <submittedName>
        <fullName evidence="1">PilZ domain-containing protein</fullName>
    </submittedName>
</protein>
<sequence>MNFSTDEVDLFRELFSTAANAELEQRQLVKVQTNIPSCLASILHQSSLSLLAEGPGYKLWIPLKIEINEFGEIIQNLGAPEVIDINGHERSWRVKPPVDVTLTDGTDIPLGNILSLSSTGITLDMQDTLNIDESLDGKVLNLNLPDQKSVELQLQAVRADRHIFAARFECLNHGQDVIRQFLFSQHRSRHLDLYRKAM</sequence>
<dbReference type="RefSeq" id="WP_144040260.1">
    <property type="nucleotide sequence ID" value="NZ_BMPL01000010.1"/>
</dbReference>
<name>A0A553JPJ1_SHEHA</name>
<organism evidence="1 2">
    <name type="scientific">Shewanella hanedai</name>
    <name type="common">Alteromonas hanedai</name>
    <dbReference type="NCBI Taxonomy" id="25"/>
    <lineage>
        <taxon>Bacteria</taxon>
        <taxon>Pseudomonadati</taxon>
        <taxon>Pseudomonadota</taxon>
        <taxon>Gammaproteobacteria</taxon>
        <taxon>Alteromonadales</taxon>
        <taxon>Shewanellaceae</taxon>
        <taxon>Shewanella</taxon>
    </lineage>
</organism>
<gene>
    <name evidence="1" type="ORF">FN961_11170</name>
</gene>
<reference evidence="2" key="1">
    <citation type="submission" date="2019-07" db="EMBL/GenBank/DDBJ databases">
        <title>Shewanella sp. YLB-08 draft genomic sequence.</title>
        <authorList>
            <person name="Yu L."/>
        </authorList>
    </citation>
    <scope>NUCLEOTIDE SEQUENCE [LARGE SCALE GENOMIC DNA]</scope>
    <source>
        <strain evidence="2">JCM 20706</strain>
    </source>
</reference>
<dbReference type="Proteomes" id="UP000318126">
    <property type="component" value="Unassembled WGS sequence"/>
</dbReference>
<dbReference type="EMBL" id="VKGK01000011">
    <property type="protein sequence ID" value="TRY14376.1"/>
    <property type="molecule type" value="Genomic_DNA"/>
</dbReference>
<dbReference type="AlphaFoldDB" id="A0A553JPJ1"/>
<comment type="caution">
    <text evidence="1">The sequence shown here is derived from an EMBL/GenBank/DDBJ whole genome shotgun (WGS) entry which is preliminary data.</text>
</comment>
<evidence type="ECO:0000313" key="1">
    <source>
        <dbReference type="EMBL" id="TRY14376.1"/>
    </source>
</evidence>
<proteinExistence type="predicted"/>